<comment type="caution">
    <text evidence="2">The sequence shown here is derived from an EMBL/GenBank/DDBJ whole genome shotgun (WGS) entry which is preliminary data.</text>
</comment>
<dbReference type="Proteomes" id="UP000694050">
    <property type="component" value="Unassembled WGS sequence"/>
</dbReference>
<sequence length="177" mass="19260">MSVIDILHCSAVKARTRCSASKPTGGKAPAALAKASGKGSSSRVTKAARAAATTITPVKSPKPKLAQICKDNKDQHKRDKLKPRTAENHLVIPKEDLPPIISFTDDHFKLPCLGYVCSCLAGKGELEHCKADPTRRAARYALYKSSSYKCKPIYVLKKALLDDDENMISNARVTIRL</sequence>
<dbReference type="EMBL" id="JAELUQ010000007">
    <property type="protein sequence ID" value="KAG7410534.1"/>
    <property type="molecule type" value="Genomic_DNA"/>
</dbReference>
<proteinExistence type="predicted"/>
<evidence type="ECO:0000313" key="2">
    <source>
        <dbReference type="EMBL" id="KAG7410534.1"/>
    </source>
</evidence>
<organism evidence="2 3">
    <name type="scientific">Fusarium oxysporum f. sp. rapae</name>
    <dbReference type="NCBI Taxonomy" id="485398"/>
    <lineage>
        <taxon>Eukaryota</taxon>
        <taxon>Fungi</taxon>
        <taxon>Dikarya</taxon>
        <taxon>Ascomycota</taxon>
        <taxon>Pezizomycotina</taxon>
        <taxon>Sordariomycetes</taxon>
        <taxon>Hypocreomycetidae</taxon>
        <taxon>Hypocreales</taxon>
        <taxon>Nectriaceae</taxon>
        <taxon>Fusarium</taxon>
        <taxon>Fusarium oxysporum species complex</taxon>
    </lineage>
</organism>
<feature type="compositionally biased region" description="Low complexity" evidence="1">
    <location>
        <begin position="22"/>
        <end position="46"/>
    </location>
</feature>
<name>A0A8J5NRL7_FUSOX</name>
<reference evidence="2" key="1">
    <citation type="submission" date="2021-04" db="EMBL/GenBank/DDBJ databases">
        <title>First draft genome resource for Brassicaceae pathogens Fusarium oxysporum f. sp. raphani and Fusarium oxysporum f. sp. rapae.</title>
        <authorList>
            <person name="Asai S."/>
        </authorList>
    </citation>
    <scope>NUCLEOTIDE SEQUENCE</scope>
    <source>
        <strain evidence="2">Tf1208</strain>
    </source>
</reference>
<protein>
    <submittedName>
        <fullName evidence="2">Uncharacterized protein</fullName>
    </submittedName>
</protein>
<evidence type="ECO:0000256" key="1">
    <source>
        <dbReference type="SAM" id="MobiDB-lite"/>
    </source>
</evidence>
<dbReference type="AlphaFoldDB" id="A0A8J5NRL7"/>
<evidence type="ECO:0000313" key="3">
    <source>
        <dbReference type="Proteomes" id="UP000694050"/>
    </source>
</evidence>
<accession>A0A8J5NRL7</accession>
<gene>
    <name evidence="2" type="ORF">Forpe1208_v010732</name>
</gene>
<feature type="region of interest" description="Disordered" evidence="1">
    <location>
        <begin position="19"/>
        <end position="46"/>
    </location>
</feature>